<proteinExistence type="predicted"/>
<keyword evidence="3" id="KW-1185">Reference proteome</keyword>
<dbReference type="EMBL" id="PZQS01000001">
    <property type="protein sequence ID" value="PVD37802.1"/>
    <property type="molecule type" value="Genomic_DNA"/>
</dbReference>
<feature type="signal peptide" evidence="1">
    <location>
        <begin position="1"/>
        <end position="22"/>
    </location>
</feature>
<reference evidence="2 3" key="1">
    <citation type="submission" date="2018-04" db="EMBL/GenBank/DDBJ databases">
        <title>The genome of golden apple snail Pomacea canaliculata provides insight into stress tolerance and invasive adaptation.</title>
        <authorList>
            <person name="Liu C."/>
            <person name="Liu B."/>
            <person name="Ren Y."/>
            <person name="Zhang Y."/>
            <person name="Wang H."/>
            <person name="Li S."/>
            <person name="Jiang F."/>
            <person name="Yin L."/>
            <person name="Zhang G."/>
            <person name="Qian W."/>
            <person name="Fan W."/>
        </authorList>
    </citation>
    <scope>NUCLEOTIDE SEQUENCE [LARGE SCALE GENOMIC DNA]</scope>
    <source>
        <strain evidence="2">SZHN2017</strain>
        <tissue evidence="2">Muscle</tissue>
    </source>
</reference>
<evidence type="ECO:0000313" key="3">
    <source>
        <dbReference type="Proteomes" id="UP000245119"/>
    </source>
</evidence>
<evidence type="ECO:0000313" key="2">
    <source>
        <dbReference type="EMBL" id="PVD37802.1"/>
    </source>
</evidence>
<feature type="chain" id="PRO_5015512684" evidence="1">
    <location>
        <begin position="23"/>
        <end position="86"/>
    </location>
</feature>
<dbReference type="Proteomes" id="UP000245119">
    <property type="component" value="Linkage Group LG1"/>
</dbReference>
<keyword evidence="1" id="KW-0732">Signal</keyword>
<organism evidence="2 3">
    <name type="scientific">Pomacea canaliculata</name>
    <name type="common">Golden apple snail</name>
    <dbReference type="NCBI Taxonomy" id="400727"/>
    <lineage>
        <taxon>Eukaryota</taxon>
        <taxon>Metazoa</taxon>
        <taxon>Spiralia</taxon>
        <taxon>Lophotrochozoa</taxon>
        <taxon>Mollusca</taxon>
        <taxon>Gastropoda</taxon>
        <taxon>Caenogastropoda</taxon>
        <taxon>Architaenioglossa</taxon>
        <taxon>Ampullarioidea</taxon>
        <taxon>Ampullariidae</taxon>
        <taxon>Pomacea</taxon>
    </lineage>
</organism>
<sequence>MSRTLTHIASSILLLLLQQKCQEWLQKGVTPLPSFCVDVGGRAEITAVQLDGYYQQYAAAVSPEERQSDLSAAIYSSDSQTGGMLA</sequence>
<evidence type="ECO:0000256" key="1">
    <source>
        <dbReference type="SAM" id="SignalP"/>
    </source>
</evidence>
<gene>
    <name evidence="2" type="ORF">C0Q70_00404</name>
</gene>
<name>A0A2T7PWK1_POMCA</name>
<comment type="caution">
    <text evidence="2">The sequence shown here is derived from an EMBL/GenBank/DDBJ whole genome shotgun (WGS) entry which is preliminary data.</text>
</comment>
<protein>
    <submittedName>
        <fullName evidence="2">Uncharacterized protein</fullName>
    </submittedName>
</protein>
<dbReference type="AlphaFoldDB" id="A0A2T7PWK1"/>
<accession>A0A2T7PWK1</accession>